<evidence type="ECO:0000313" key="2">
    <source>
        <dbReference type="Proteomes" id="UP001497480"/>
    </source>
</evidence>
<keyword evidence="2" id="KW-1185">Reference proteome</keyword>
<reference evidence="1 2" key="1">
    <citation type="submission" date="2024-03" db="EMBL/GenBank/DDBJ databases">
        <authorList>
            <person name="Martinez-Hernandez J."/>
        </authorList>
    </citation>
    <scope>NUCLEOTIDE SEQUENCE [LARGE SCALE GENOMIC DNA]</scope>
</reference>
<evidence type="ECO:0008006" key="3">
    <source>
        <dbReference type="Google" id="ProtNLM"/>
    </source>
</evidence>
<accession>A0AAV1W7N1</accession>
<dbReference type="AlphaFoldDB" id="A0AAV1W7N1"/>
<gene>
    <name evidence="1" type="ORF">LLUT_LOCUS6099</name>
</gene>
<proteinExistence type="predicted"/>
<evidence type="ECO:0000313" key="1">
    <source>
        <dbReference type="EMBL" id="CAL0305039.1"/>
    </source>
</evidence>
<sequence>MVIIRDIVTDFSEDEDIELCDDDTEATELSCITYMTADPGIPIKALMKEVVSRFGYTVTYRKAWKAKQIAMSRIYGD</sequence>
<dbReference type="Proteomes" id="UP001497480">
    <property type="component" value="Unassembled WGS sequence"/>
</dbReference>
<dbReference type="EMBL" id="CAXHTB010000004">
    <property type="protein sequence ID" value="CAL0305039.1"/>
    <property type="molecule type" value="Genomic_DNA"/>
</dbReference>
<organism evidence="1 2">
    <name type="scientific">Lupinus luteus</name>
    <name type="common">European yellow lupine</name>
    <dbReference type="NCBI Taxonomy" id="3873"/>
    <lineage>
        <taxon>Eukaryota</taxon>
        <taxon>Viridiplantae</taxon>
        <taxon>Streptophyta</taxon>
        <taxon>Embryophyta</taxon>
        <taxon>Tracheophyta</taxon>
        <taxon>Spermatophyta</taxon>
        <taxon>Magnoliopsida</taxon>
        <taxon>eudicotyledons</taxon>
        <taxon>Gunneridae</taxon>
        <taxon>Pentapetalae</taxon>
        <taxon>rosids</taxon>
        <taxon>fabids</taxon>
        <taxon>Fabales</taxon>
        <taxon>Fabaceae</taxon>
        <taxon>Papilionoideae</taxon>
        <taxon>50 kb inversion clade</taxon>
        <taxon>genistoids sensu lato</taxon>
        <taxon>core genistoids</taxon>
        <taxon>Genisteae</taxon>
        <taxon>Lupinus</taxon>
    </lineage>
</organism>
<comment type="caution">
    <text evidence="1">The sequence shown here is derived from an EMBL/GenBank/DDBJ whole genome shotgun (WGS) entry which is preliminary data.</text>
</comment>
<protein>
    <recommendedName>
        <fullName evidence="3">Transposase</fullName>
    </recommendedName>
</protein>
<name>A0AAV1W7N1_LUPLU</name>